<sequence>MRLLNTKTLDIHEFLPDDIPRYAILSHRWQKEEVSFKQYTKRHKYPKIKRLKGFTKIEGFCRIARERRMEWAWIDTCCIDSRSSAEVSEAINSMWRWYEDADECYIYLCDVHMEDDNLNVLAQVEISEWFDRGWTLQELIAPYCRVFYSSAWKKIGHILGPSFYLENFDRDDPCGEESLESFAQLISRLSNVPLLCLLRRNVDFYGIGERISWSVGRSTSRPEDVAYSLMGLLGVNMPLFYGEGMEKAFIRLQLELLKKYDDTSLFAWELSRDEFKNSVQGSGGLLAPSPARFDRFHYERSRNDGQWRFALLFPKLSLSPYGLHLHVGAYRIQSRKISGCRVVWCVPLSIEGTAIFLDHPVGLNPMNSPVSATRTSLLVWNVFNHNGRVLLEGAGTPISLEEDLDADGSVVYLAEDQRGKLEICQFYVQQRFL</sequence>
<evidence type="ECO:0000259" key="1">
    <source>
        <dbReference type="Pfam" id="PF06985"/>
    </source>
</evidence>
<feature type="domain" description="Heterokaryon incompatibility" evidence="1">
    <location>
        <begin position="22"/>
        <end position="111"/>
    </location>
</feature>
<dbReference type="PANTHER" id="PTHR10622:SF10">
    <property type="entry name" value="HET DOMAIN-CONTAINING PROTEIN"/>
    <property type="match status" value="1"/>
</dbReference>
<dbReference type="Proteomes" id="UP000270230">
    <property type="component" value="Unassembled WGS sequence"/>
</dbReference>
<dbReference type="InterPro" id="IPR010730">
    <property type="entry name" value="HET"/>
</dbReference>
<reference evidence="2 3" key="1">
    <citation type="journal article" date="2018" name="BMC Genomics">
        <title>Genomic evidence for intraspecific hybridization in a clonal and extremely halotolerant yeast.</title>
        <authorList>
            <person name="Gostincar C."/>
            <person name="Stajich J.E."/>
            <person name="Zupancic J."/>
            <person name="Zalar P."/>
            <person name="Gunde-Cimerman N."/>
        </authorList>
    </citation>
    <scope>NUCLEOTIDE SEQUENCE [LARGE SCALE GENOMIC DNA]</scope>
    <source>
        <strain evidence="2 3">EXF-151</strain>
    </source>
</reference>
<dbReference type="OrthoDB" id="20872at2759"/>
<dbReference type="PANTHER" id="PTHR10622">
    <property type="entry name" value="HET DOMAIN-CONTAINING PROTEIN"/>
    <property type="match status" value="1"/>
</dbReference>
<accession>A0A3M7DF63</accession>
<dbReference type="Pfam" id="PF06985">
    <property type="entry name" value="HET"/>
    <property type="match status" value="1"/>
</dbReference>
<dbReference type="AlphaFoldDB" id="A0A3M7DF63"/>
<evidence type="ECO:0000313" key="2">
    <source>
        <dbReference type="EMBL" id="RMY62773.1"/>
    </source>
</evidence>
<gene>
    <name evidence="2" type="ORF">D0865_00243</name>
</gene>
<dbReference type="EMBL" id="QWIN01000006">
    <property type="protein sequence ID" value="RMY62773.1"/>
    <property type="molecule type" value="Genomic_DNA"/>
</dbReference>
<protein>
    <recommendedName>
        <fullName evidence="1">Heterokaryon incompatibility domain-containing protein</fullName>
    </recommendedName>
</protein>
<organism evidence="2 3">
    <name type="scientific">Hortaea werneckii</name>
    <name type="common">Black yeast</name>
    <name type="synonym">Cladosporium werneckii</name>
    <dbReference type="NCBI Taxonomy" id="91943"/>
    <lineage>
        <taxon>Eukaryota</taxon>
        <taxon>Fungi</taxon>
        <taxon>Dikarya</taxon>
        <taxon>Ascomycota</taxon>
        <taxon>Pezizomycotina</taxon>
        <taxon>Dothideomycetes</taxon>
        <taxon>Dothideomycetidae</taxon>
        <taxon>Mycosphaerellales</taxon>
        <taxon>Teratosphaeriaceae</taxon>
        <taxon>Hortaea</taxon>
    </lineage>
</organism>
<comment type="caution">
    <text evidence="2">The sequence shown here is derived from an EMBL/GenBank/DDBJ whole genome shotgun (WGS) entry which is preliminary data.</text>
</comment>
<proteinExistence type="predicted"/>
<evidence type="ECO:0000313" key="3">
    <source>
        <dbReference type="Proteomes" id="UP000270230"/>
    </source>
</evidence>
<name>A0A3M7DF63_HORWE</name>
<dbReference type="VEuPathDB" id="FungiDB:BTJ68_12409"/>